<dbReference type="AlphaFoldDB" id="A0A1X2GZT3"/>
<evidence type="ECO:0000313" key="2">
    <source>
        <dbReference type="EMBL" id="ORY90038.1"/>
    </source>
</evidence>
<dbReference type="InParanoid" id="A0A1X2GZT3"/>
<keyword evidence="1" id="KW-1133">Transmembrane helix</keyword>
<dbReference type="EMBL" id="MCGN01000013">
    <property type="protein sequence ID" value="ORY90038.1"/>
    <property type="molecule type" value="Genomic_DNA"/>
</dbReference>
<organism evidence="2 3">
    <name type="scientific">Syncephalastrum racemosum</name>
    <name type="common">Filamentous fungus</name>
    <dbReference type="NCBI Taxonomy" id="13706"/>
    <lineage>
        <taxon>Eukaryota</taxon>
        <taxon>Fungi</taxon>
        <taxon>Fungi incertae sedis</taxon>
        <taxon>Mucoromycota</taxon>
        <taxon>Mucoromycotina</taxon>
        <taxon>Mucoromycetes</taxon>
        <taxon>Mucorales</taxon>
        <taxon>Syncephalastraceae</taxon>
        <taxon>Syncephalastrum</taxon>
    </lineage>
</organism>
<protein>
    <submittedName>
        <fullName evidence="2">Uncharacterized protein</fullName>
    </submittedName>
</protein>
<accession>A0A1X2GZT3</accession>
<dbReference type="Proteomes" id="UP000242180">
    <property type="component" value="Unassembled WGS sequence"/>
</dbReference>
<proteinExistence type="predicted"/>
<keyword evidence="1" id="KW-0472">Membrane</keyword>
<gene>
    <name evidence="2" type="ORF">BCR43DRAFT_121273</name>
</gene>
<evidence type="ECO:0000256" key="1">
    <source>
        <dbReference type="SAM" id="Phobius"/>
    </source>
</evidence>
<evidence type="ECO:0000313" key="3">
    <source>
        <dbReference type="Proteomes" id="UP000242180"/>
    </source>
</evidence>
<keyword evidence="1" id="KW-0812">Transmembrane</keyword>
<sequence>MYVPFSVMHDQTLRYVELCLCISFPLALTLAFLSITGSGGQNVCACIQEVQEFSMTSSYMFIDIAVLLCSALLCNQIDKSTMNVRVLTYYHHWDS</sequence>
<feature type="transmembrane region" description="Helical" evidence="1">
    <location>
        <begin position="56"/>
        <end position="75"/>
    </location>
</feature>
<comment type="caution">
    <text evidence="2">The sequence shown here is derived from an EMBL/GenBank/DDBJ whole genome shotgun (WGS) entry which is preliminary data.</text>
</comment>
<reference evidence="2 3" key="1">
    <citation type="submission" date="2016-07" db="EMBL/GenBank/DDBJ databases">
        <title>Pervasive Adenine N6-methylation of Active Genes in Fungi.</title>
        <authorList>
            <consortium name="DOE Joint Genome Institute"/>
            <person name="Mondo S.J."/>
            <person name="Dannebaum R.O."/>
            <person name="Kuo R.C."/>
            <person name="Labutti K."/>
            <person name="Haridas S."/>
            <person name="Kuo A."/>
            <person name="Salamov A."/>
            <person name="Ahrendt S.R."/>
            <person name="Lipzen A."/>
            <person name="Sullivan W."/>
            <person name="Andreopoulos W.B."/>
            <person name="Clum A."/>
            <person name="Lindquist E."/>
            <person name="Daum C."/>
            <person name="Ramamoorthy G.K."/>
            <person name="Gryganskyi A."/>
            <person name="Culley D."/>
            <person name="Magnuson J.K."/>
            <person name="James T.Y."/>
            <person name="O'Malley M.A."/>
            <person name="Stajich J.E."/>
            <person name="Spatafora J.W."/>
            <person name="Visel A."/>
            <person name="Grigoriev I.V."/>
        </authorList>
    </citation>
    <scope>NUCLEOTIDE SEQUENCE [LARGE SCALE GENOMIC DNA]</scope>
    <source>
        <strain evidence="2 3">NRRL 2496</strain>
    </source>
</reference>
<keyword evidence="3" id="KW-1185">Reference proteome</keyword>
<name>A0A1X2GZT3_SYNRA</name>